<keyword evidence="3" id="KW-0902">Two-component regulatory system</keyword>
<dbReference type="Gene3D" id="3.40.50.300">
    <property type="entry name" value="P-loop containing nucleotide triphosphate hydrolases"/>
    <property type="match status" value="1"/>
</dbReference>
<evidence type="ECO:0000256" key="2">
    <source>
        <dbReference type="ARBA" id="ARBA00022777"/>
    </source>
</evidence>
<accession>A0A0X3VF51</accession>
<evidence type="ECO:0000256" key="3">
    <source>
        <dbReference type="ARBA" id="ARBA00023012"/>
    </source>
</evidence>
<reference evidence="6" key="1">
    <citation type="submission" date="2015-10" db="EMBL/GenBank/DDBJ databases">
        <authorList>
            <person name="Ju K.-S."/>
            <person name="Doroghazi J.R."/>
            <person name="Metcalf W.W."/>
        </authorList>
    </citation>
    <scope>NUCLEOTIDE SEQUENCE [LARGE SCALE GENOMIC DNA]</scope>
    <source>
        <strain evidence="6">NRRL 3151</strain>
    </source>
</reference>
<dbReference type="GO" id="GO:0005886">
    <property type="term" value="C:plasma membrane"/>
    <property type="evidence" value="ECO:0007669"/>
    <property type="project" value="TreeGrafter"/>
</dbReference>
<keyword evidence="2" id="KW-0418">Kinase</keyword>
<evidence type="ECO:0000256" key="1">
    <source>
        <dbReference type="ARBA" id="ARBA00022679"/>
    </source>
</evidence>
<dbReference type="PANTHER" id="PTHR45569:SF1">
    <property type="entry name" value="SENSOR PROTEIN KDPD"/>
    <property type="match status" value="1"/>
</dbReference>
<dbReference type="Proteomes" id="UP000053923">
    <property type="component" value="Unassembled WGS sequence"/>
</dbReference>
<comment type="caution">
    <text evidence="5">The sequence shown here is derived from an EMBL/GenBank/DDBJ whole genome shotgun (WGS) entry which is preliminary data.</text>
</comment>
<gene>
    <name evidence="5" type="ORF">ADL12_07415</name>
</gene>
<proteinExistence type="predicted"/>
<dbReference type="InterPro" id="IPR003852">
    <property type="entry name" value="Sig_transdc_His_kinase_KdpD_N"/>
</dbReference>
<dbReference type="InterPro" id="IPR052023">
    <property type="entry name" value="Histidine_kinase_KdpD"/>
</dbReference>
<dbReference type="AlphaFoldDB" id="A0A0X3VF51"/>
<dbReference type="PANTHER" id="PTHR45569">
    <property type="entry name" value="SENSOR PROTEIN KDPD"/>
    <property type="match status" value="1"/>
</dbReference>
<name>A0A0X3VF51_9ACTN</name>
<protein>
    <recommendedName>
        <fullName evidence="4">Signal transduction histidine kinase osmosensitive K+ channel sensor N-terminal domain-containing protein</fullName>
    </recommendedName>
</protein>
<dbReference type="EMBL" id="LLZG01000036">
    <property type="protein sequence ID" value="KUL43421.1"/>
    <property type="molecule type" value="Genomic_DNA"/>
</dbReference>
<evidence type="ECO:0000313" key="5">
    <source>
        <dbReference type="EMBL" id="KUL43421.1"/>
    </source>
</evidence>
<organism evidence="5 6">
    <name type="scientific">Streptomyces regalis</name>
    <dbReference type="NCBI Taxonomy" id="68262"/>
    <lineage>
        <taxon>Bacteria</taxon>
        <taxon>Bacillati</taxon>
        <taxon>Actinomycetota</taxon>
        <taxon>Actinomycetes</taxon>
        <taxon>Kitasatosporales</taxon>
        <taxon>Streptomycetaceae</taxon>
        <taxon>Streptomyces</taxon>
    </lineage>
</organism>
<keyword evidence="1" id="KW-0808">Transferase</keyword>
<dbReference type="Pfam" id="PF02702">
    <property type="entry name" value="KdpD"/>
    <property type="match status" value="1"/>
</dbReference>
<evidence type="ECO:0000313" key="6">
    <source>
        <dbReference type="Proteomes" id="UP000053923"/>
    </source>
</evidence>
<evidence type="ECO:0000259" key="4">
    <source>
        <dbReference type="Pfam" id="PF02702"/>
    </source>
</evidence>
<keyword evidence="6" id="KW-1185">Reference proteome</keyword>
<dbReference type="InterPro" id="IPR027417">
    <property type="entry name" value="P-loop_NTPase"/>
</dbReference>
<sequence>MLDEGRRRASRGADVVGFAQCHGCPHTQAMLDGLETVSRAACTYRDGRFEEMDLSAVLARRPQVAIVDELAHSNVPGGGRNRKRGQDIEALPRPASVITALNIQHLGSRRGT</sequence>
<dbReference type="GO" id="GO:0000155">
    <property type="term" value="F:phosphorelay sensor kinase activity"/>
    <property type="evidence" value="ECO:0007669"/>
    <property type="project" value="InterPro"/>
</dbReference>
<feature type="domain" description="Signal transduction histidine kinase osmosensitive K+ channel sensor N-terminal" evidence="4">
    <location>
        <begin position="1"/>
        <end position="108"/>
    </location>
</feature>